<keyword evidence="1" id="KW-0472">Membrane</keyword>
<reference evidence="2 3" key="1">
    <citation type="submission" date="2023-06" db="EMBL/GenBank/DDBJ databases">
        <title>Parasedimentitalea psychrophila sp. nov., a psychrophilic bacterium isolated from deep-sea sediment.</title>
        <authorList>
            <person name="Li A."/>
        </authorList>
    </citation>
    <scope>NUCLEOTIDE SEQUENCE [LARGE SCALE GENOMIC DNA]</scope>
    <source>
        <strain evidence="2 3">QS115</strain>
    </source>
</reference>
<sequence>MMDFPWLVVLLYLLAINTLTLALFALDKHRARHRRWRISEQSLLLSCLLGGTPGAYWARKRFRHKTRKQPFSSQLHMIAGLQLLAGLGAIWLILSGKDL</sequence>
<proteinExistence type="predicted"/>
<keyword evidence="1" id="KW-0812">Transmembrane</keyword>
<dbReference type="AlphaFoldDB" id="A0A9Y2L3I3"/>
<evidence type="ECO:0000313" key="3">
    <source>
        <dbReference type="Proteomes" id="UP001238334"/>
    </source>
</evidence>
<dbReference type="EMBL" id="CP127247">
    <property type="protein sequence ID" value="WIY27006.1"/>
    <property type="molecule type" value="Genomic_DNA"/>
</dbReference>
<accession>A0A9Y2L3I3</accession>
<name>A0A9Y2L3I3_9RHOB</name>
<protein>
    <submittedName>
        <fullName evidence="2">DUF1294 domain-containing protein</fullName>
    </submittedName>
</protein>
<feature type="transmembrane region" description="Helical" evidence="1">
    <location>
        <begin position="6"/>
        <end position="26"/>
    </location>
</feature>
<evidence type="ECO:0000313" key="2">
    <source>
        <dbReference type="EMBL" id="WIY27006.1"/>
    </source>
</evidence>
<dbReference type="RefSeq" id="WP_270917448.1">
    <property type="nucleotide sequence ID" value="NZ_CP127247.1"/>
</dbReference>
<dbReference type="GO" id="GO:0003676">
    <property type="term" value="F:nucleic acid binding"/>
    <property type="evidence" value="ECO:0007669"/>
    <property type="project" value="InterPro"/>
</dbReference>
<dbReference type="PIRSF" id="PIRSF002599">
    <property type="entry name" value="Cold_shock_A"/>
    <property type="match status" value="1"/>
</dbReference>
<dbReference type="InterPro" id="IPR010718">
    <property type="entry name" value="DUF1294"/>
</dbReference>
<organism evidence="2 3">
    <name type="scientific">Parasedimentitalea psychrophila</name>
    <dbReference type="NCBI Taxonomy" id="2997337"/>
    <lineage>
        <taxon>Bacteria</taxon>
        <taxon>Pseudomonadati</taxon>
        <taxon>Pseudomonadota</taxon>
        <taxon>Alphaproteobacteria</taxon>
        <taxon>Rhodobacterales</taxon>
        <taxon>Paracoccaceae</taxon>
        <taxon>Parasedimentitalea</taxon>
    </lineage>
</organism>
<dbReference type="Proteomes" id="UP001238334">
    <property type="component" value="Chromosome"/>
</dbReference>
<feature type="transmembrane region" description="Helical" evidence="1">
    <location>
        <begin position="77"/>
        <end position="94"/>
    </location>
</feature>
<evidence type="ECO:0000256" key="1">
    <source>
        <dbReference type="SAM" id="Phobius"/>
    </source>
</evidence>
<keyword evidence="3" id="KW-1185">Reference proteome</keyword>
<dbReference type="InterPro" id="IPR012156">
    <property type="entry name" value="Cold_shock_CspA"/>
</dbReference>
<dbReference type="KEGG" id="ppso:QPJ95_08860"/>
<keyword evidence="1" id="KW-1133">Transmembrane helix</keyword>
<dbReference type="Pfam" id="PF06961">
    <property type="entry name" value="DUF1294"/>
    <property type="match status" value="1"/>
</dbReference>
<gene>
    <name evidence="2" type="ORF">QPJ95_08860</name>
</gene>